<gene>
    <name evidence="5" type="primary">rpl31e</name>
    <name evidence="6" type="ordered locus">VMUT_0882</name>
</gene>
<dbReference type="InterPro" id="IPR023621">
    <property type="entry name" value="Ribosomal_eL31_dom_sf"/>
</dbReference>
<dbReference type="GO" id="GO:0002181">
    <property type="term" value="P:cytoplasmic translation"/>
    <property type="evidence" value="ECO:0007669"/>
    <property type="project" value="TreeGrafter"/>
</dbReference>
<dbReference type="PANTHER" id="PTHR10956">
    <property type="entry name" value="60S RIBOSOMAL PROTEIN L31"/>
    <property type="match status" value="1"/>
</dbReference>
<evidence type="ECO:0000313" key="7">
    <source>
        <dbReference type="Proteomes" id="UP000007485"/>
    </source>
</evidence>
<dbReference type="KEGG" id="vmo:VMUT_0882"/>
<dbReference type="NCBIfam" id="NF002258">
    <property type="entry name" value="PRK01192.1-1"/>
    <property type="match status" value="1"/>
</dbReference>
<dbReference type="HOGENOM" id="CLU_112570_3_1_2"/>
<dbReference type="HAMAP" id="MF_00410">
    <property type="entry name" value="Ribosomal_eL31"/>
    <property type="match status" value="1"/>
</dbReference>
<dbReference type="STRING" id="985053.VMUT_0882"/>
<dbReference type="Proteomes" id="UP000007485">
    <property type="component" value="Chromosome"/>
</dbReference>
<evidence type="ECO:0000313" key="6">
    <source>
        <dbReference type="EMBL" id="ADY01092.1"/>
    </source>
</evidence>
<dbReference type="EMBL" id="CP002529">
    <property type="protein sequence ID" value="ADY01092.1"/>
    <property type="molecule type" value="Genomic_DNA"/>
</dbReference>
<dbReference type="InterPro" id="IPR020052">
    <property type="entry name" value="Ribosomal_eL31_CS"/>
</dbReference>
<dbReference type="SMART" id="SM01380">
    <property type="entry name" value="Ribosomal_L31e"/>
    <property type="match status" value="1"/>
</dbReference>
<keyword evidence="2 5" id="KW-0689">Ribosomal protein</keyword>
<dbReference type="InterPro" id="IPR000054">
    <property type="entry name" value="Ribosomal_eL31"/>
</dbReference>
<keyword evidence="3 5" id="KW-0687">Ribonucleoprotein</keyword>
<reference evidence="6 7" key="1">
    <citation type="journal article" date="2011" name="J. Bacteriol.">
        <title>Complete genome sequence of 'Vulcanisaeta moutnovskia' strain 768-28, a novel member of the hyperthermophilic crenarchaeal genus vulcanisaeta.</title>
        <authorList>
            <person name="Gumerov V.M."/>
            <person name="Mardanov A.V."/>
            <person name="Beletsky A.V."/>
            <person name="Prokofeva M.I."/>
            <person name="Bonch-Osmolovskaya E.A."/>
            <person name="Ravin N.V."/>
            <person name="Skryabin K.G."/>
        </authorList>
    </citation>
    <scope>NUCLEOTIDE SEQUENCE [LARGE SCALE GENOMIC DNA]</scope>
    <source>
        <strain evidence="6 7">768-28</strain>
    </source>
</reference>
<dbReference type="GO" id="GO:0003735">
    <property type="term" value="F:structural constituent of ribosome"/>
    <property type="evidence" value="ECO:0007669"/>
    <property type="project" value="InterPro"/>
</dbReference>
<evidence type="ECO:0000256" key="3">
    <source>
        <dbReference type="ARBA" id="ARBA00023274"/>
    </source>
</evidence>
<dbReference type="CDD" id="cd00463">
    <property type="entry name" value="Ribosomal_L31e"/>
    <property type="match status" value="1"/>
</dbReference>
<dbReference type="GO" id="GO:0022625">
    <property type="term" value="C:cytosolic large ribosomal subunit"/>
    <property type="evidence" value="ECO:0007669"/>
    <property type="project" value="TreeGrafter"/>
</dbReference>
<dbReference type="Gene3D" id="3.10.440.10">
    <property type="match status" value="1"/>
</dbReference>
<dbReference type="Pfam" id="PF01198">
    <property type="entry name" value="Ribosomal_L31e"/>
    <property type="match status" value="1"/>
</dbReference>
<evidence type="ECO:0000256" key="5">
    <source>
        <dbReference type="HAMAP-Rule" id="MF_00410"/>
    </source>
</evidence>
<dbReference type="SUPFAM" id="SSF54575">
    <property type="entry name" value="Ribosomal protein L31e"/>
    <property type="match status" value="1"/>
</dbReference>
<accession>F0QWX4</accession>
<dbReference type="PROSITE" id="PS01144">
    <property type="entry name" value="RIBOSOMAL_L31E"/>
    <property type="match status" value="1"/>
</dbReference>
<organism evidence="6 7">
    <name type="scientific">Vulcanisaeta moutnovskia (strain 768-28)</name>
    <dbReference type="NCBI Taxonomy" id="985053"/>
    <lineage>
        <taxon>Archaea</taxon>
        <taxon>Thermoproteota</taxon>
        <taxon>Thermoprotei</taxon>
        <taxon>Thermoproteales</taxon>
        <taxon>Thermoproteaceae</taxon>
        <taxon>Vulcanisaeta</taxon>
    </lineage>
</organism>
<dbReference type="PANTHER" id="PTHR10956:SF0">
    <property type="entry name" value="60S RIBOSOMAL PROTEIN L31"/>
    <property type="match status" value="1"/>
</dbReference>
<evidence type="ECO:0000256" key="1">
    <source>
        <dbReference type="ARBA" id="ARBA00010808"/>
    </source>
</evidence>
<sequence length="108" mass="12649">MMSESAKVEVERVYVINLRRTREVSRTKRSPYAIRLIRKFVARHMKVDPEKVKIDNSVNEYIWSRSIEDPPRKVEVKVTRYSDGTVKVTLNIPEKPETKTETKAAESK</sequence>
<proteinExistence type="inferred from homology"/>
<dbReference type="AlphaFoldDB" id="F0QWX4"/>
<dbReference type="eggNOG" id="arCOG04473">
    <property type="taxonomic scope" value="Archaea"/>
</dbReference>
<evidence type="ECO:0000256" key="4">
    <source>
        <dbReference type="ARBA" id="ARBA00035230"/>
    </source>
</evidence>
<evidence type="ECO:0000256" key="2">
    <source>
        <dbReference type="ARBA" id="ARBA00022980"/>
    </source>
</evidence>
<name>F0QWX4_VULM7</name>
<protein>
    <recommendedName>
        <fullName evidence="4 5">Large ribosomal subunit protein eL31</fullName>
    </recommendedName>
</protein>
<comment type="similarity">
    <text evidence="1 5">Belongs to the eukaryotic ribosomal protein eL31 family.</text>
</comment>
<keyword evidence="7" id="KW-1185">Reference proteome</keyword>